<proteinExistence type="predicted"/>
<gene>
    <name evidence="1" type="primary">28948808</name>
</gene>
<sequence>MPYAKGVLSKMLQTIAWWYERDKALWKCRYDRFLLHDIIVGLWQCGEDRFKETLACSTEKGYPRRESGFAAEDEVISQFLAEEVIVAGVRSPRLIEQLTMLTRSIWYKSMNVLSCR</sequence>
<dbReference type="Proteomes" id="UP000002489">
    <property type="component" value="Unassembled WGS sequence"/>
</dbReference>
<reference evidence="1" key="2">
    <citation type="submission" date="2025-08" db="UniProtKB">
        <authorList>
            <consortium name="EnsemblFungi"/>
        </authorList>
    </citation>
    <scope>IDENTIFICATION</scope>
    <source>
        <strain evidence="1">4287 / CBS 123668 / FGSC 9935 / NRRL 34936</strain>
    </source>
</reference>
<organism evidence="1 2">
    <name type="scientific">Fusarium oxysporum (strain Fo5176)</name>
    <name type="common">Fusarium vascular wilt</name>
    <dbReference type="NCBI Taxonomy" id="660025"/>
    <lineage>
        <taxon>Eukaryota</taxon>
        <taxon>Fungi</taxon>
        <taxon>Dikarya</taxon>
        <taxon>Ascomycota</taxon>
        <taxon>Pezizomycotina</taxon>
        <taxon>Sordariomycetes</taxon>
        <taxon>Hypocreomycetidae</taxon>
        <taxon>Hypocreales</taxon>
        <taxon>Nectriaceae</taxon>
        <taxon>Fusarium</taxon>
        <taxon>Fusarium oxysporum species complex</taxon>
    </lineage>
</organism>
<reference evidence="2" key="1">
    <citation type="journal article" date="2012" name="Mol. Plant Microbe Interact.">
        <title>A highly conserved effector in Fusarium oxysporum is required for full virulence on Arabidopsis.</title>
        <authorList>
            <person name="Thatcher L.F."/>
            <person name="Gardiner D.M."/>
            <person name="Kazan K."/>
            <person name="Manners J."/>
        </authorList>
    </citation>
    <scope>NUCLEOTIDE SEQUENCE [LARGE SCALE GENOMIC DNA]</scope>
    <source>
        <strain evidence="2">Fo5176</strain>
    </source>
</reference>
<dbReference type="EnsemblFungi" id="FOXG_07051T0">
    <property type="protein sequence ID" value="FOXG_07051P0"/>
    <property type="gene ID" value="FOXG_07051"/>
</dbReference>
<evidence type="ECO:0000313" key="1">
    <source>
        <dbReference type="EnsemblFungi" id="FOXG_07051P0"/>
    </source>
</evidence>
<dbReference type="VEuPathDB" id="FungiDB:FOXG_07051"/>
<evidence type="ECO:0000313" key="2">
    <source>
        <dbReference type="Proteomes" id="UP000002489"/>
    </source>
</evidence>
<accession>A0A0D2XSU9</accession>
<name>A0A0D2XSU9_FUSOF</name>
<dbReference type="AlphaFoldDB" id="A0A0D2XSU9"/>
<protein>
    <submittedName>
        <fullName evidence="1">Uncharacterized protein</fullName>
    </submittedName>
</protein>